<feature type="transmembrane region" description="Helical" evidence="7">
    <location>
        <begin position="310"/>
        <end position="327"/>
    </location>
</feature>
<proteinExistence type="inferred from homology"/>
<dbReference type="InterPro" id="IPR039425">
    <property type="entry name" value="RNA_pol_sigma-70-like"/>
</dbReference>
<evidence type="ECO:0000259" key="8">
    <source>
        <dbReference type="Pfam" id="PF04542"/>
    </source>
</evidence>
<comment type="similarity">
    <text evidence="1 6">Belongs to the sigma-70 factor family. ECF subfamily.</text>
</comment>
<dbReference type="PANTHER" id="PTHR43133">
    <property type="entry name" value="RNA POLYMERASE ECF-TYPE SIGMA FACTO"/>
    <property type="match status" value="1"/>
</dbReference>
<dbReference type="InterPro" id="IPR007627">
    <property type="entry name" value="RNA_pol_sigma70_r2"/>
</dbReference>
<feature type="transmembrane region" description="Helical" evidence="7">
    <location>
        <begin position="200"/>
        <end position="222"/>
    </location>
</feature>
<dbReference type="PANTHER" id="PTHR43133:SF25">
    <property type="entry name" value="RNA POLYMERASE SIGMA FACTOR RFAY-RELATED"/>
    <property type="match status" value="1"/>
</dbReference>
<evidence type="ECO:0000259" key="9">
    <source>
        <dbReference type="Pfam" id="PF08281"/>
    </source>
</evidence>
<name>A0ABT3JVH7_9XANT</name>
<dbReference type="Proteomes" id="UP001209922">
    <property type="component" value="Unassembled WGS sequence"/>
</dbReference>
<keyword evidence="7" id="KW-1133">Transmembrane helix</keyword>
<evidence type="ECO:0000256" key="6">
    <source>
        <dbReference type="RuleBase" id="RU000716"/>
    </source>
</evidence>
<dbReference type="Gene3D" id="1.10.1740.10">
    <property type="match status" value="1"/>
</dbReference>
<dbReference type="InterPro" id="IPR014284">
    <property type="entry name" value="RNA_pol_sigma-70_dom"/>
</dbReference>
<evidence type="ECO:0000256" key="4">
    <source>
        <dbReference type="ARBA" id="ARBA00023125"/>
    </source>
</evidence>
<dbReference type="RefSeq" id="WP_265127438.1">
    <property type="nucleotide sequence ID" value="NZ_JAPCHY010000005.1"/>
</dbReference>
<evidence type="ECO:0000256" key="1">
    <source>
        <dbReference type="ARBA" id="ARBA00010641"/>
    </source>
</evidence>
<dbReference type="InterPro" id="IPR036388">
    <property type="entry name" value="WH-like_DNA-bd_sf"/>
</dbReference>
<keyword evidence="7" id="KW-0812">Transmembrane</keyword>
<evidence type="ECO:0000256" key="2">
    <source>
        <dbReference type="ARBA" id="ARBA00023015"/>
    </source>
</evidence>
<keyword evidence="11" id="KW-1185">Reference proteome</keyword>
<keyword evidence="7" id="KW-0472">Membrane</keyword>
<dbReference type="Pfam" id="PF04542">
    <property type="entry name" value="Sigma70_r2"/>
    <property type="match status" value="1"/>
</dbReference>
<feature type="domain" description="RNA polymerase sigma-70 region 2" evidence="8">
    <location>
        <begin position="29"/>
        <end position="95"/>
    </location>
</feature>
<feature type="domain" description="RNA polymerase sigma factor 70 region 4 type 2" evidence="9">
    <location>
        <begin position="130"/>
        <end position="178"/>
    </location>
</feature>
<accession>A0ABT3JVH7</accession>
<dbReference type="Gene3D" id="1.10.10.10">
    <property type="entry name" value="Winged helix-like DNA-binding domain superfamily/Winged helix DNA-binding domain"/>
    <property type="match status" value="1"/>
</dbReference>
<feature type="transmembrane region" description="Helical" evidence="7">
    <location>
        <begin position="378"/>
        <end position="400"/>
    </location>
</feature>
<evidence type="ECO:0000256" key="7">
    <source>
        <dbReference type="SAM" id="Phobius"/>
    </source>
</evidence>
<reference evidence="10 11" key="1">
    <citation type="submission" date="2022-10" db="EMBL/GenBank/DDBJ databases">
        <title>Xanthomonas sp. H13-6.</title>
        <authorList>
            <person name="Liu X."/>
            <person name="Deng Z."/>
            <person name="Jiang Y."/>
            <person name="Yu T."/>
            <person name="Ai J."/>
        </authorList>
    </citation>
    <scope>NUCLEOTIDE SEQUENCE [LARGE SCALE GENOMIC DNA]</scope>
    <source>
        <strain evidence="10 11">H13-6</strain>
    </source>
</reference>
<dbReference type="NCBIfam" id="TIGR02937">
    <property type="entry name" value="sigma70-ECF"/>
    <property type="match status" value="1"/>
</dbReference>
<keyword evidence="4 6" id="KW-0238">DNA-binding</keyword>
<dbReference type="SUPFAM" id="SSF88659">
    <property type="entry name" value="Sigma3 and sigma4 domains of RNA polymerase sigma factors"/>
    <property type="match status" value="1"/>
</dbReference>
<sequence>MTALPLELMLQKELPAATGGCQHSYGRIVLACQNTVTAIALAITRDLQASEDIAQEAFIKAWQQLNQLNNHASFLPWLRQITRNLARDWLRANRSRPLTGEAAEIAIGMAADPSPSASERLQRVQEELAAEDIISALPEESRETLLLYYREGQSSQQVAALLGLSDAAVRKRLSRARASVREEMLHRFGEFARGSAPGTAFAAVVASLLMVAAPGTAGAVVIGSGIGMAGAGKLGAGGLGASTASGGAAAGSLGAAAHAFFSNGFHMGLTLGCVIGGMLSAYVGGLYLLRYAESPDERQRVRHFIRLHTLTAAVFCISALATVMFGLGQAAGLVTLVVGLCAINYQYLVTLPRIMAPMLARDAARHGRHGPSWVYRSLFGRGGVVAASVLVIGAVLLVQLRQ</sequence>
<gene>
    <name evidence="10" type="ORF">OK345_08190</name>
</gene>
<evidence type="ECO:0000313" key="10">
    <source>
        <dbReference type="EMBL" id="MCW4472481.1"/>
    </source>
</evidence>
<comment type="caution">
    <text evidence="10">The sequence shown here is derived from an EMBL/GenBank/DDBJ whole genome shotgun (WGS) entry which is preliminary data.</text>
</comment>
<dbReference type="CDD" id="cd06171">
    <property type="entry name" value="Sigma70_r4"/>
    <property type="match status" value="1"/>
</dbReference>
<keyword evidence="5 6" id="KW-0804">Transcription</keyword>
<dbReference type="Pfam" id="PF08281">
    <property type="entry name" value="Sigma70_r4_2"/>
    <property type="match status" value="1"/>
</dbReference>
<keyword evidence="3 6" id="KW-0731">Sigma factor</keyword>
<feature type="transmembrane region" description="Helical" evidence="7">
    <location>
        <begin position="267"/>
        <end position="289"/>
    </location>
</feature>
<dbReference type="EMBL" id="JAPCHY010000005">
    <property type="protein sequence ID" value="MCW4472481.1"/>
    <property type="molecule type" value="Genomic_DNA"/>
</dbReference>
<evidence type="ECO:0000256" key="5">
    <source>
        <dbReference type="ARBA" id="ARBA00023163"/>
    </source>
</evidence>
<protein>
    <recommendedName>
        <fullName evidence="6">RNA polymerase sigma factor</fullName>
    </recommendedName>
</protein>
<organism evidence="10 11">
    <name type="scientific">Xanthomonas chitinilytica</name>
    <dbReference type="NCBI Taxonomy" id="2989819"/>
    <lineage>
        <taxon>Bacteria</taxon>
        <taxon>Pseudomonadati</taxon>
        <taxon>Pseudomonadota</taxon>
        <taxon>Gammaproteobacteria</taxon>
        <taxon>Lysobacterales</taxon>
        <taxon>Lysobacteraceae</taxon>
        <taxon>Xanthomonas</taxon>
    </lineage>
</organism>
<evidence type="ECO:0000256" key="3">
    <source>
        <dbReference type="ARBA" id="ARBA00023082"/>
    </source>
</evidence>
<dbReference type="InterPro" id="IPR000838">
    <property type="entry name" value="RNA_pol_sigma70_ECF_CS"/>
</dbReference>
<feature type="transmembrane region" description="Helical" evidence="7">
    <location>
        <begin position="333"/>
        <end position="351"/>
    </location>
</feature>
<dbReference type="InterPro" id="IPR013324">
    <property type="entry name" value="RNA_pol_sigma_r3/r4-like"/>
</dbReference>
<keyword evidence="2 6" id="KW-0805">Transcription regulation</keyword>
<dbReference type="PROSITE" id="PS01063">
    <property type="entry name" value="SIGMA70_ECF"/>
    <property type="match status" value="1"/>
</dbReference>
<dbReference type="InterPro" id="IPR013249">
    <property type="entry name" value="RNA_pol_sigma70_r4_t2"/>
</dbReference>
<feature type="transmembrane region" description="Helical" evidence="7">
    <location>
        <begin position="234"/>
        <end position="261"/>
    </location>
</feature>
<dbReference type="InterPro" id="IPR013325">
    <property type="entry name" value="RNA_pol_sigma_r2"/>
</dbReference>
<dbReference type="SUPFAM" id="SSF88946">
    <property type="entry name" value="Sigma2 domain of RNA polymerase sigma factors"/>
    <property type="match status" value="1"/>
</dbReference>
<evidence type="ECO:0000313" key="11">
    <source>
        <dbReference type="Proteomes" id="UP001209922"/>
    </source>
</evidence>